<dbReference type="InterPro" id="IPR046632">
    <property type="entry name" value="DUF6744"/>
</dbReference>
<proteinExistence type="predicted"/>
<dbReference type="Pfam" id="PF20529">
    <property type="entry name" value="DUF6744"/>
    <property type="match status" value="1"/>
</dbReference>
<organism evidence="2 3">
    <name type="scientific">Flavonifractor plautii</name>
    <name type="common">Fusobacterium plautii</name>
    <dbReference type="NCBI Taxonomy" id="292800"/>
    <lineage>
        <taxon>Bacteria</taxon>
        <taxon>Bacillati</taxon>
        <taxon>Bacillota</taxon>
        <taxon>Clostridia</taxon>
        <taxon>Eubacteriales</taxon>
        <taxon>Oscillospiraceae</taxon>
        <taxon>Flavonifractor</taxon>
    </lineage>
</organism>
<evidence type="ECO:0000313" key="2">
    <source>
        <dbReference type="EMBL" id="CUN86608.1"/>
    </source>
</evidence>
<dbReference type="Proteomes" id="UP000095746">
    <property type="component" value="Unassembled WGS sequence"/>
</dbReference>
<evidence type="ECO:0000256" key="1">
    <source>
        <dbReference type="SAM" id="Coils"/>
    </source>
</evidence>
<keyword evidence="1" id="KW-0175">Coiled coil</keyword>
<accession>A0A174AGI3</accession>
<dbReference type="RefSeq" id="WP_021632134.1">
    <property type="nucleotide sequence ID" value="NZ_JAQLWS010000006.1"/>
</dbReference>
<reference evidence="2 3" key="1">
    <citation type="submission" date="2015-09" db="EMBL/GenBank/DDBJ databases">
        <authorList>
            <consortium name="Pathogen Informatics"/>
        </authorList>
    </citation>
    <scope>NUCLEOTIDE SEQUENCE [LARGE SCALE GENOMIC DNA]</scope>
    <source>
        <strain evidence="2 3">2789STDY5608854</strain>
    </source>
</reference>
<gene>
    <name evidence="2" type="ORF">ERS852411_00610</name>
</gene>
<evidence type="ECO:0000313" key="3">
    <source>
        <dbReference type="Proteomes" id="UP000095746"/>
    </source>
</evidence>
<name>A0A174AGI3_FLAPL</name>
<dbReference type="EMBL" id="CYZT01000022">
    <property type="protein sequence ID" value="CUN86608.1"/>
    <property type="molecule type" value="Genomic_DNA"/>
</dbReference>
<dbReference type="AlphaFoldDB" id="A0A174AGI3"/>
<protein>
    <submittedName>
        <fullName evidence="2">Uncharacterized protein</fullName>
    </submittedName>
</protein>
<sequence>MLNNEKTIRFEDFAAVSQDGGDVLGKVLYYSLSSILIDRDELESLCDAVGFPKGRSNRTAMGDAFRSATGDIYERRVVKTDSGPQIFKVYCRDNKGGNASVISRELVKETVHEDTNEYRKLANITFNKTSKLFSYDNLVSDPFIDPLPYCMEAQRLFELYQNCAGRRQIETLLENYVDSMQAVKIGRGHFFFVPRDFAARLQVFEDFVEMLEEHNQLKRPDRDPLEVNSIYVVDDAKQRKKMTAAFYRSVRREIAEYEERVTHLIQSGSQSPKIMDRWVMRIQGLKEKKRNYENILKRELTDLDEEFTSLRYLSDELRIRAAGLRVHQKAA</sequence>
<feature type="coiled-coil region" evidence="1">
    <location>
        <begin position="247"/>
        <end position="302"/>
    </location>
</feature>